<comment type="subcellular location">
    <subcellularLocation>
        <location evidence="1">Membrane</location>
        <topology evidence="1">Multi-pass membrane protein</topology>
    </subcellularLocation>
</comment>
<gene>
    <name evidence="11" type="ordered locus">Marme_3190</name>
</gene>
<keyword evidence="2" id="KW-0813">Transport</keyword>
<evidence type="ECO:0000256" key="4">
    <source>
        <dbReference type="ARBA" id="ARBA00022989"/>
    </source>
</evidence>
<accession>F2K318</accession>
<dbReference type="GO" id="GO:0034707">
    <property type="term" value="C:chloride channel complex"/>
    <property type="evidence" value="ECO:0007669"/>
    <property type="project" value="UniProtKB-KW"/>
</dbReference>
<evidence type="ECO:0000313" key="12">
    <source>
        <dbReference type="Proteomes" id="UP000001062"/>
    </source>
</evidence>
<dbReference type="AlphaFoldDB" id="F2K318"/>
<feature type="transmembrane region" description="Helical" evidence="10">
    <location>
        <begin position="358"/>
        <end position="379"/>
    </location>
</feature>
<evidence type="ECO:0000256" key="8">
    <source>
        <dbReference type="ARBA" id="ARBA00023214"/>
    </source>
</evidence>
<dbReference type="InterPro" id="IPR050368">
    <property type="entry name" value="ClC-type_chloride_channel"/>
</dbReference>
<feature type="transmembrane region" description="Helical" evidence="10">
    <location>
        <begin position="154"/>
        <end position="179"/>
    </location>
</feature>
<evidence type="ECO:0000256" key="3">
    <source>
        <dbReference type="ARBA" id="ARBA00022692"/>
    </source>
</evidence>
<keyword evidence="3 10" id="KW-0812">Transmembrane</keyword>
<dbReference type="PANTHER" id="PTHR43427:SF6">
    <property type="entry name" value="CHLORIDE CHANNEL PROTEIN CLC-E"/>
    <property type="match status" value="1"/>
</dbReference>
<feature type="transmembrane region" description="Helical" evidence="10">
    <location>
        <begin position="391"/>
        <end position="410"/>
    </location>
</feature>
<proteinExistence type="predicted"/>
<dbReference type="Gene3D" id="1.10.3080.10">
    <property type="entry name" value="Clc chloride channel"/>
    <property type="match status" value="1"/>
</dbReference>
<dbReference type="Proteomes" id="UP000001062">
    <property type="component" value="Chromosome"/>
</dbReference>
<dbReference type="GO" id="GO:0005254">
    <property type="term" value="F:chloride channel activity"/>
    <property type="evidence" value="ECO:0007669"/>
    <property type="project" value="UniProtKB-KW"/>
</dbReference>
<evidence type="ECO:0000256" key="2">
    <source>
        <dbReference type="ARBA" id="ARBA00022448"/>
    </source>
</evidence>
<evidence type="ECO:0000256" key="9">
    <source>
        <dbReference type="ARBA" id="ARBA00023303"/>
    </source>
</evidence>
<keyword evidence="4 10" id="KW-1133">Transmembrane helix</keyword>
<evidence type="ECO:0000256" key="1">
    <source>
        <dbReference type="ARBA" id="ARBA00004141"/>
    </source>
</evidence>
<reference evidence="11 12" key="1">
    <citation type="journal article" date="2012" name="Stand. Genomic Sci.">
        <title>Complete genome sequence of the melanogenic marine bacterium Marinomonas mediterranea type strain (MMB-1(T)).</title>
        <authorList>
            <person name="Lucas-Elio P."/>
            <person name="Goodwin L."/>
            <person name="Woyke T."/>
            <person name="Pitluck S."/>
            <person name="Nolan M."/>
            <person name="Kyrpides N.C."/>
            <person name="Detter J.C."/>
            <person name="Copeland A."/>
            <person name="Teshima H."/>
            <person name="Bruce D."/>
            <person name="Detter C."/>
            <person name="Tapia R."/>
            <person name="Han S."/>
            <person name="Land M.L."/>
            <person name="Ivanova N."/>
            <person name="Mikhailova N."/>
            <person name="Johnston A.W."/>
            <person name="Sanchez-Amat A."/>
        </authorList>
    </citation>
    <scope>NUCLEOTIDE SEQUENCE [LARGE SCALE GENOMIC DNA]</scope>
    <source>
        <strain evidence="12">ATCC 700492 / JCM 21426 / NBRC 103028 / MMB-1</strain>
    </source>
</reference>
<dbReference type="SUPFAM" id="SSF81340">
    <property type="entry name" value="Clc chloride channel"/>
    <property type="match status" value="1"/>
</dbReference>
<feature type="transmembrane region" description="Helical" evidence="10">
    <location>
        <begin position="229"/>
        <end position="250"/>
    </location>
</feature>
<protein>
    <submittedName>
        <fullName evidence="11">Cl-channel voltage-gated family protein</fullName>
    </submittedName>
</protein>
<feature type="transmembrane region" description="Helical" evidence="10">
    <location>
        <begin position="191"/>
        <end position="209"/>
    </location>
</feature>
<dbReference type="InterPro" id="IPR014743">
    <property type="entry name" value="Cl-channel_core"/>
</dbReference>
<sequence length="577" mass="62895">MKWRGSQNQSQGLLLLSVLAILSGLVSGLVMISLVSLVHFASSFIIPGHPENYEALSVIERLVIPSTACLLIGVFWCLLPSKVQKVGIPYVVERLNYHQGNLPLANALAQFIGAFIGLVGGLSIGKEGPAAHIGATFGSQLGQKFRLSHANVEVLLACGVTGAIAAAFQTPLAAVLFTFEVIFIRYSMTQVLPVLLSAVTATVLSQWILGRFEWFDVVAMDVPNFDLSLSIVCLVLVGLIVILSSLFFQIQKWLWRFAGLSIWLRFSCVALITAIVGSVFPQVLGGGYDTINLVFSGQVIATSLILIAFLKMFLTATSIGLGIPGGMIGPTFSIGGLMGLQVSVWFDTGLPIPIETALFVLLGMASMMAACFQAPLAALLAMLEMTHTSEVIFPAMFVIVLSCLITKLIFRQDSVFVERLNYLGLSSVLNPIERQLRSHTIEPVADPAISVSNVAKFEQIKDFASNMIDYVYVCKGGQWYEISVSELLTKMSLLEYGPQPWLKPLGGELGLCTDEMLISPIIEVEEMESLIKLLSIFKETSANKLLINLKKSDQLCVVTRQRLDEFFLKETSRNVVD</sequence>
<feature type="transmembrane region" description="Helical" evidence="10">
    <location>
        <begin position="12"/>
        <end position="42"/>
    </location>
</feature>
<keyword evidence="12" id="KW-1185">Reference proteome</keyword>
<dbReference type="CDD" id="cd00400">
    <property type="entry name" value="Voltage_gated_ClC"/>
    <property type="match status" value="1"/>
</dbReference>
<dbReference type="Pfam" id="PF00654">
    <property type="entry name" value="Voltage_CLC"/>
    <property type="match status" value="1"/>
</dbReference>
<keyword evidence="7" id="KW-0869">Chloride channel</keyword>
<feature type="transmembrane region" description="Helical" evidence="10">
    <location>
        <begin position="262"/>
        <end position="281"/>
    </location>
</feature>
<dbReference type="PATRIC" id="fig|717774.3.peg.3282"/>
<evidence type="ECO:0000256" key="10">
    <source>
        <dbReference type="SAM" id="Phobius"/>
    </source>
</evidence>
<evidence type="ECO:0000256" key="5">
    <source>
        <dbReference type="ARBA" id="ARBA00023065"/>
    </source>
</evidence>
<name>F2K318_MARM1</name>
<dbReference type="EMBL" id="CP002583">
    <property type="protein sequence ID" value="ADZ92407.1"/>
    <property type="molecule type" value="Genomic_DNA"/>
</dbReference>
<dbReference type="KEGG" id="mme:Marme_3190"/>
<dbReference type="PANTHER" id="PTHR43427">
    <property type="entry name" value="CHLORIDE CHANNEL PROTEIN CLC-E"/>
    <property type="match status" value="1"/>
</dbReference>
<dbReference type="InterPro" id="IPR001807">
    <property type="entry name" value="ClC"/>
</dbReference>
<dbReference type="HOGENOM" id="CLU_015263_5_4_6"/>
<dbReference type="eggNOG" id="COG0038">
    <property type="taxonomic scope" value="Bacteria"/>
</dbReference>
<organism evidence="11 12">
    <name type="scientific">Marinomonas mediterranea (strain ATCC 700492 / JCM 21426 / NBRC 103028 / MMB-1)</name>
    <dbReference type="NCBI Taxonomy" id="717774"/>
    <lineage>
        <taxon>Bacteria</taxon>
        <taxon>Pseudomonadati</taxon>
        <taxon>Pseudomonadota</taxon>
        <taxon>Gammaproteobacteria</taxon>
        <taxon>Oceanospirillales</taxon>
        <taxon>Oceanospirillaceae</taxon>
        <taxon>Marinomonas</taxon>
    </lineage>
</organism>
<keyword evidence="9" id="KW-0407">Ion channel</keyword>
<dbReference type="PRINTS" id="PR00762">
    <property type="entry name" value="CLCHANNEL"/>
</dbReference>
<evidence type="ECO:0000313" key="11">
    <source>
        <dbReference type="EMBL" id="ADZ92407.1"/>
    </source>
</evidence>
<feature type="transmembrane region" description="Helical" evidence="10">
    <location>
        <begin position="326"/>
        <end position="346"/>
    </location>
</feature>
<keyword evidence="8" id="KW-0868">Chloride</keyword>
<dbReference type="STRING" id="717774.Marme_3190"/>
<feature type="transmembrane region" description="Helical" evidence="10">
    <location>
        <begin position="62"/>
        <end position="81"/>
    </location>
</feature>
<feature type="transmembrane region" description="Helical" evidence="10">
    <location>
        <begin position="102"/>
        <end position="124"/>
    </location>
</feature>
<feature type="transmembrane region" description="Helical" evidence="10">
    <location>
        <begin position="293"/>
        <end position="314"/>
    </location>
</feature>
<keyword evidence="6 10" id="KW-0472">Membrane</keyword>
<keyword evidence="5" id="KW-0406">Ion transport</keyword>
<evidence type="ECO:0000256" key="7">
    <source>
        <dbReference type="ARBA" id="ARBA00023173"/>
    </source>
</evidence>
<evidence type="ECO:0000256" key="6">
    <source>
        <dbReference type="ARBA" id="ARBA00023136"/>
    </source>
</evidence>